<dbReference type="AlphaFoldDB" id="A0A5P1F106"/>
<protein>
    <recommendedName>
        <fullName evidence="3">Protein OS9-like domain-containing protein</fullName>
    </recommendedName>
</protein>
<dbReference type="GO" id="GO:0009651">
    <property type="term" value="P:response to salt stress"/>
    <property type="evidence" value="ECO:0007669"/>
    <property type="project" value="EnsemblPlants"/>
</dbReference>
<feature type="signal peptide" evidence="2">
    <location>
        <begin position="1"/>
        <end position="36"/>
    </location>
</feature>
<feature type="chain" id="PRO_5024313656" description="Protein OS9-like domain-containing protein" evidence="2">
    <location>
        <begin position="37"/>
        <end position="277"/>
    </location>
</feature>
<organism evidence="4 5">
    <name type="scientific">Asparagus officinalis</name>
    <name type="common">Garden asparagus</name>
    <dbReference type="NCBI Taxonomy" id="4686"/>
    <lineage>
        <taxon>Eukaryota</taxon>
        <taxon>Viridiplantae</taxon>
        <taxon>Streptophyta</taxon>
        <taxon>Embryophyta</taxon>
        <taxon>Tracheophyta</taxon>
        <taxon>Spermatophyta</taxon>
        <taxon>Magnoliopsida</taxon>
        <taxon>Liliopsida</taxon>
        <taxon>Asparagales</taxon>
        <taxon>Asparagaceae</taxon>
        <taxon>Asparagoideae</taxon>
        <taxon>Asparagus</taxon>
    </lineage>
</organism>
<dbReference type="EMBL" id="CM007385">
    <property type="protein sequence ID" value="ONK70391.1"/>
    <property type="molecule type" value="Genomic_DNA"/>
</dbReference>
<evidence type="ECO:0000259" key="3">
    <source>
        <dbReference type="Pfam" id="PF07915"/>
    </source>
</evidence>
<dbReference type="OMA" id="TIYCIPE"/>
<dbReference type="Gramene" id="ONK70391">
    <property type="protein sequence ID" value="ONK70391"/>
    <property type="gene ID" value="A4U43_C05F33230"/>
</dbReference>
<dbReference type="GO" id="GO:0030970">
    <property type="term" value="P:retrograde protein transport, ER to cytosol"/>
    <property type="evidence" value="ECO:0007669"/>
    <property type="project" value="TreeGrafter"/>
</dbReference>
<dbReference type="InterPro" id="IPR045149">
    <property type="entry name" value="OS-9-like"/>
</dbReference>
<dbReference type="PANTHER" id="PTHR15414">
    <property type="entry name" value="OS-9-RELATED"/>
    <property type="match status" value="1"/>
</dbReference>
<evidence type="ECO:0000313" key="4">
    <source>
        <dbReference type="EMBL" id="ONK70391.1"/>
    </source>
</evidence>
<keyword evidence="2" id="KW-0732">Signal</keyword>
<proteinExistence type="predicted"/>
<dbReference type="InterPro" id="IPR012913">
    <property type="entry name" value="OS9-like_dom"/>
</dbReference>
<feature type="domain" description="Protein OS9-like" evidence="3">
    <location>
        <begin position="133"/>
        <end position="213"/>
    </location>
</feature>
<accession>A0A5P1F106</accession>
<dbReference type="Proteomes" id="UP000243459">
    <property type="component" value="Chromosome 5"/>
</dbReference>
<evidence type="ECO:0000256" key="2">
    <source>
        <dbReference type="SAM" id="SignalP"/>
    </source>
</evidence>
<dbReference type="Gene3D" id="2.70.130.10">
    <property type="entry name" value="Mannose-6-phosphate receptor binding domain"/>
    <property type="match status" value="1"/>
</dbReference>
<reference evidence="5" key="1">
    <citation type="journal article" date="2017" name="Nat. Commun.">
        <title>The asparagus genome sheds light on the origin and evolution of a young Y chromosome.</title>
        <authorList>
            <person name="Harkess A."/>
            <person name="Zhou J."/>
            <person name="Xu C."/>
            <person name="Bowers J.E."/>
            <person name="Van der Hulst R."/>
            <person name="Ayyampalayam S."/>
            <person name="Mercati F."/>
            <person name="Riccardi P."/>
            <person name="McKain M.R."/>
            <person name="Kakrana A."/>
            <person name="Tang H."/>
            <person name="Ray J."/>
            <person name="Groenendijk J."/>
            <person name="Arikit S."/>
            <person name="Mathioni S.M."/>
            <person name="Nakano M."/>
            <person name="Shan H."/>
            <person name="Telgmann-Rauber A."/>
            <person name="Kanno A."/>
            <person name="Yue Z."/>
            <person name="Chen H."/>
            <person name="Li W."/>
            <person name="Chen Y."/>
            <person name="Xu X."/>
            <person name="Zhang Y."/>
            <person name="Luo S."/>
            <person name="Chen H."/>
            <person name="Gao J."/>
            <person name="Mao Z."/>
            <person name="Pires J.C."/>
            <person name="Luo M."/>
            <person name="Kudrna D."/>
            <person name="Wing R.A."/>
            <person name="Meyers B.C."/>
            <person name="Yi K."/>
            <person name="Kong H."/>
            <person name="Lavrijsen P."/>
            <person name="Sunseri F."/>
            <person name="Falavigna A."/>
            <person name="Ye Y."/>
            <person name="Leebens-Mack J.H."/>
            <person name="Chen G."/>
        </authorList>
    </citation>
    <scope>NUCLEOTIDE SEQUENCE [LARGE SCALE GENOMIC DNA]</scope>
    <source>
        <strain evidence="5">cv. DH0086</strain>
    </source>
</reference>
<evidence type="ECO:0000313" key="5">
    <source>
        <dbReference type="Proteomes" id="UP000243459"/>
    </source>
</evidence>
<dbReference type="InterPro" id="IPR009011">
    <property type="entry name" value="Man6P_isomerase_rcpt-bd_dom_sf"/>
</dbReference>
<gene>
    <name evidence="4" type="ORF">A4U43_C05F33230</name>
</gene>
<keyword evidence="5" id="KW-1185">Reference proteome</keyword>
<dbReference type="GO" id="GO:0005788">
    <property type="term" value="C:endoplasmic reticulum lumen"/>
    <property type="evidence" value="ECO:0007669"/>
    <property type="project" value="TreeGrafter"/>
</dbReference>
<dbReference type="PANTHER" id="PTHR15414:SF0">
    <property type="entry name" value="ENDOPLASMIC RETICULUM LECTIN 1"/>
    <property type="match status" value="1"/>
</dbReference>
<feature type="region of interest" description="Disordered" evidence="1">
    <location>
        <begin position="248"/>
        <end position="277"/>
    </location>
</feature>
<name>A0A5P1F106_ASPOF</name>
<dbReference type="Pfam" id="PF07915">
    <property type="entry name" value="PRKCSH"/>
    <property type="match status" value="1"/>
</dbReference>
<sequence length="277" mass="31715">MAAAKMKNPSLSLQRLLRSLSFLILFSPSLQRSALADDIFTSTSGASLGRSSREPKYKIEFHSAKSPFHPDDGQEAITMSKKDGQKYVCFLPSVEQTKTVKTFTQQNSSSIILETDRRIKLKTPDELLYVLKDKCFYRHEGWWSYEFCHLKHLRQLHLEDDKAVQEFYLGLFDSEATTAFNQNHSDTAMLKDPRSKDASQRYHAHQYTNGTICDLTNQPRETEVTNLLMFQQERPTWHVIHCNEIAGDNVKDSSSSDTEGRGTQISVVMDESDRYAT</sequence>
<evidence type="ECO:0000256" key="1">
    <source>
        <dbReference type="SAM" id="MobiDB-lite"/>
    </source>
</evidence>
<dbReference type="GO" id="GO:0030968">
    <property type="term" value="P:endoplasmic reticulum unfolded protein response"/>
    <property type="evidence" value="ECO:0007669"/>
    <property type="project" value="InterPro"/>
</dbReference>
<feature type="compositionally biased region" description="Polar residues" evidence="1">
    <location>
        <begin position="252"/>
        <end position="266"/>
    </location>
</feature>